<comment type="similarity">
    <text evidence="1 7">Belongs to the RecO family.</text>
</comment>
<comment type="caution">
    <text evidence="9">The sequence shown here is derived from an EMBL/GenBank/DDBJ whole genome shotgun (WGS) entry which is preliminary data.</text>
</comment>
<gene>
    <name evidence="7 9" type="primary">recO</name>
    <name evidence="9" type="ORF">LIZ65_05325</name>
</gene>
<name>A0ABS8DF18_9FIRM</name>
<feature type="domain" description="DNA replication/recombination mediator RecO N-terminal" evidence="8">
    <location>
        <begin position="6"/>
        <end position="80"/>
    </location>
</feature>
<evidence type="ECO:0000256" key="3">
    <source>
        <dbReference type="ARBA" id="ARBA00022763"/>
    </source>
</evidence>
<dbReference type="SUPFAM" id="SSF57863">
    <property type="entry name" value="ArfGap/RecO-like zinc finger"/>
    <property type="match status" value="1"/>
</dbReference>
<dbReference type="Proteomes" id="UP001299546">
    <property type="component" value="Unassembled WGS sequence"/>
</dbReference>
<evidence type="ECO:0000256" key="2">
    <source>
        <dbReference type="ARBA" id="ARBA00021310"/>
    </source>
</evidence>
<keyword evidence="4 7" id="KW-0233">DNA recombination</keyword>
<dbReference type="RefSeq" id="WP_227183354.1">
    <property type="nucleotide sequence ID" value="NZ_JAJCIQ010000002.1"/>
</dbReference>
<dbReference type="NCBIfam" id="TIGR00613">
    <property type="entry name" value="reco"/>
    <property type="match status" value="1"/>
</dbReference>
<dbReference type="InterPro" id="IPR037278">
    <property type="entry name" value="ARFGAP/RecO"/>
</dbReference>
<dbReference type="EMBL" id="JAJCIS010000002">
    <property type="protein sequence ID" value="MCB7386702.1"/>
    <property type="molecule type" value="Genomic_DNA"/>
</dbReference>
<dbReference type="Pfam" id="PF11967">
    <property type="entry name" value="RecO_N"/>
    <property type="match status" value="1"/>
</dbReference>
<organism evidence="9 10">
    <name type="scientific">Bariatricus massiliensis</name>
    <dbReference type="NCBI Taxonomy" id="1745713"/>
    <lineage>
        <taxon>Bacteria</taxon>
        <taxon>Bacillati</taxon>
        <taxon>Bacillota</taxon>
        <taxon>Clostridia</taxon>
        <taxon>Lachnospirales</taxon>
        <taxon>Lachnospiraceae</taxon>
        <taxon>Bariatricus</taxon>
    </lineage>
</organism>
<evidence type="ECO:0000256" key="4">
    <source>
        <dbReference type="ARBA" id="ARBA00023172"/>
    </source>
</evidence>
<dbReference type="HAMAP" id="MF_00201">
    <property type="entry name" value="RecO"/>
    <property type="match status" value="1"/>
</dbReference>
<keyword evidence="3 7" id="KW-0227">DNA damage</keyword>
<keyword evidence="5 7" id="KW-0234">DNA repair</keyword>
<evidence type="ECO:0000313" key="9">
    <source>
        <dbReference type="EMBL" id="MCB7386702.1"/>
    </source>
</evidence>
<dbReference type="InterPro" id="IPR003717">
    <property type="entry name" value="RecO"/>
</dbReference>
<evidence type="ECO:0000256" key="6">
    <source>
        <dbReference type="ARBA" id="ARBA00033409"/>
    </source>
</evidence>
<dbReference type="Pfam" id="PF02565">
    <property type="entry name" value="RecO_C"/>
    <property type="match status" value="1"/>
</dbReference>
<keyword evidence="10" id="KW-1185">Reference proteome</keyword>
<evidence type="ECO:0000313" key="10">
    <source>
        <dbReference type="Proteomes" id="UP001299546"/>
    </source>
</evidence>
<dbReference type="InterPro" id="IPR012340">
    <property type="entry name" value="NA-bd_OB-fold"/>
</dbReference>
<dbReference type="InterPro" id="IPR042242">
    <property type="entry name" value="RecO_C"/>
</dbReference>
<evidence type="ECO:0000256" key="1">
    <source>
        <dbReference type="ARBA" id="ARBA00007452"/>
    </source>
</evidence>
<dbReference type="PANTHER" id="PTHR33991">
    <property type="entry name" value="DNA REPAIR PROTEIN RECO"/>
    <property type="match status" value="1"/>
</dbReference>
<comment type="function">
    <text evidence="7">Involved in DNA repair and RecF pathway recombination.</text>
</comment>
<dbReference type="SUPFAM" id="SSF50249">
    <property type="entry name" value="Nucleic acid-binding proteins"/>
    <property type="match status" value="1"/>
</dbReference>
<dbReference type="Gene3D" id="2.40.50.140">
    <property type="entry name" value="Nucleic acid-binding proteins"/>
    <property type="match status" value="1"/>
</dbReference>
<dbReference type="Gene3D" id="1.20.1440.120">
    <property type="entry name" value="Recombination protein O, C-terminal domain"/>
    <property type="match status" value="1"/>
</dbReference>
<evidence type="ECO:0000259" key="8">
    <source>
        <dbReference type="Pfam" id="PF11967"/>
    </source>
</evidence>
<evidence type="ECO:0000256" key="7">
    <source>
        <dbReference type="HAMAP-Rule" id="MF_00201"/>
    </source>
</evidence>
<protein>
    <recommendedName>
        <fullName evidence="2 7">DNA repair protein RecO</fullName>
    </recommendedName>
    <alternativeName>
        <fullName evidence="6 7">Recombination protein O</fullName>
    </alternativeName>
</protein>
<sequence>MNQVIAVTGMVLSASPIGEYDKRIVLLTREQGKISAFAKGARRPQSPLSGVCAPCSFGTFMLYEGRSANTIQSVEISNYFAELRNDVEAAYYAFYFLEFAAYYTREANDESAMLKLLYQTMRALTKRRIPLRLIRYIFELKAVSINGEGPQVFQCVVCGNRERPCVFSVKKGGLVCGECGGDVADGMILNTSTLYAMQYVVSSPVEKLYTFTLSEEVLKEFAKIMERYTDVYIDKRFKSLEVLKQLTALSVDC</sequence>
<reference evidence="9 10" key="1">
    <citation type="submission" date="2021-10" db="EMBL/GenBank/DDBJ databases">
        <title>Collection of gut derived symbiotic bacterial strains cultured from healthy donors.</title>
        <authorList>
            <person name="Lin H."/>
            <person name="Littmann E."/>
            <person name="Kohout C."/>
            <person name="Pamer E.G."/>
        </authorList>
    </citation>
    <scope>NUCLEOTIDE SEQUENCE [LARGE SCALE GENOMIC DNA]</scope>
    <source>
        <strain evidence="9 10">DFI.1.165</strain>
    </source>
</reference>
<dbReference type="InterPro" id="IPR022572">
    <property type="entry name" value="DNA_rep/recomb_RecO_N"/>
</dbReference>
<proteinExistence type="inferred from homology"/>
<evidence type="ECO:0000256" key="5">
    <source>
        <dbReference type="ARBA" id="ARBA00023204"/>
    </source>
</evidence>
<dbReference type="PANTHER" id="PTHR33991:SF1">
    <property type="entry name" value="DNA REPAIR PROTEIN RECO"/>
    <property type="match status" value="1"/>
</dbReference>
<accession>A0ABS8DF18</accession>